<keyword evidence="2" id="KW-0328">Glycosyltransferase</keyword>
<dbReference type="EMBL" id="CP094326">
    <property type="protein sequence ID" value="UNY97889.1"/>
    <property type="molecule type" value="Genomic_DNA"/>
</dbReference>
<proteinExistence type="predicted"/>
<reference evidence="2 3" key="1">
    <citation type="journal article" date="2018" name="Int. J. Syst. Evol. Microbiol.">
        <title>Zhouia spongiae sp. nov., isolated from a marine sponge.</title>
        <authorList>
            <person name="Zhuang L."/>
            <person name="Lin B."/>
            <person name="Qin F."/>
            <person name="Luo L."/>
        </authorList>
    </citation>
    <scope>NUCLEOTIDE SEQUENCE [LARGE SCALE GENOMIC DNA]</scope>
    <source>
        <strain evidence="2 3">HN-Y44</strain>
    </source>
</reference>
<dbReference type="Gene3D" id="3.90.550.10">
    <property type="entry name" value="Spore Coat Polysaccharide Biosynthesis Protein SpsA, Chain A"/>
    <property type="match status" value="1"/>
</dbReference>
<keyword evidence="2" id="KW-0808">Transferase</keyword>
<dbReference type="InterPro" id="IPR001173">
    <property type="entry name" value="Glyco_trans_2-like"/>
</dbReference>
<accession>A0ABY3YJ63</accession>
<dbReference type="RefSeq" id="WP_242936300.1">
    <property type="nucleotide sequence ID" value="NZ_CP094326.1"/>
</dbReference>
<protein>
    <submittedName>
        <fullName evidence="2">Glycosyltransferase</fullName>
        <ecNumber evidence="2">2.4.-.-</ecNumber>
    </submittedName>
</protein>
<evidence type="ECO:0000259" key="1">
    <source>
        <dbReference type="Pfam" id="PF00535"/>
    </source>
</evidence>
<evidence type="ECO:0000313" key="3">
    <source>
        <dbReference type="Proteomes" id="UP000829476"/>
    </source>
</evidence>
<sequence length="248" mass="28770">MTTVSIITPTYNSLEYINETIESIINQTYENWELLITDDCSADGTWELLKEYAEKDSRIKIFQLEFNSGPGVARNNSIQNASGRFISFCDSDDVWKPNKLEDQIKFLSDNDLPFTYSSYQKMDENGNLGGIINVPEKLSFNDLLKTCPIGCLTAIYDTEKIGKVYMPIIRKRQDYGLWLKIFKEIRETRGMQEVLAYYRVRTNSVSSNKLRAAKYHFKVLRTVAKVPFIKACYYFVLYAFSGLFKYLK</sequence>
<dbReference type="PANTHER" id="PTHR22916:SF3">
    <property type="entry name" value="UDP-GLCNAC:BETAGAL BETA-1,3-N-ACETYLGLUCOSAMINYLTRANSFERASE-LIKE PROTEIN 1"/>
    <property type="match status" value="1"/>
</dbReference>
<keyword evidence="3" id="KW-1185">Reference proteome</keyword>
<dbReference type="Pfam" id="PF00535">
    <property type="entry name" value="Glycos_transf_2"/>
    <property type="match status" value="1"/>
</dbReference>
<gene>
    <name evidence="2" type="ORF">MQE36_12430</name>
</gene>
<feature type="domain" description="Glycosyltransferase 2-like" evidence="1">
    <location>
        <begin position="5"/>
        <end position="113"/>
    </location>
</feature>
<dbReference type="EC" id="2.4.-.-" evidence="2"/>
<organism evidence="2 3">
    <name type="scientific">Zhouia spongiae</name>
    <dbReference type="NCBI Taxonomy" id="2202721"/>
    <lineage>
        <taxon>Bacteria</taxon>
        <taxon>Pseudomonadati</taxon>
        <taxon>Bacteroidota</taxon>
        <taxon>Flavobacteriia</taxon>
        <taxon>Flavobacteriales</taxon>
        <taxon>Flavobacteriaceae</taxon>
        <taxon>Zhouia</taxon>
    </lineage>
</organism>
<dbReference type="InterPro" id="IPR029044">
    <property type="entry name" value="Nucleotide-diphossugar_trans"/>
</dbReference>
<dbReference type="GO" id="GO:0016757">
    <property type="term" value="F:glycosyltransferase activity"/>
    <property type="evidence" value="ECO:0007669"/>
    <property type="project" value="UniProtKB-KW"/>
</dbReference>
<dbReference type="SUPFAM" id="SSF53448">
    <property type="entry name" value="Nucleotide-diphospho-sugar transferases"/>
    <property type="match status" value="1"/>
</dbReference>
<evidence type="ECO:0000313" key="2">
    <source>
        <dbReference type="EMBL" id="UNY97889.1"/>
    </source>
</evidence>
<dbReference type="Proteomes" id="UP000829476">
    <property type="component" value="Chromosome"/>
</dbReference>
<name>A0ABY3YJ63_9FLAO</name>
<dbReference type="PANTHER" id="PTHR22916">
    <property type="entry name" value="GLYCOSYLTRANSFERASE"/>
    <property type="match status" value="1"/>
</dbReference>